<gene>
    <name evidence="2" type="ORF">DSM19430T_27660</name>
</gene>
<dbReference type="UniPathway" id="UPA00344"/>
<dbReference type="Pfam" id="PF00994">
    <property type="entry name" value="MoCF_biosynth"/>
    <property type="match status" value="1"/>
</dbReference>
<dbReference type="Pfam" id="PF02663">
    <property type="entry name" value="FmdE"/>
    <property type="match status" value="1"/>
</dbReference>
<dbReference type="Gene3D" id="3.30.1330.130">
    <property type="match status" value="1"/>
</dbReference>
<dbReference type="SUPFAM" id="SSF53218">
    <property type="entry name" value="Molybdenum cofactor biosynthesis proteins"/>
    <property type="match status" value="1"/>
</dbReference>
<protein>
    <submittedName>
        <fullName evidence="2">Trehalose-binding protein</fullName>
    </submittedName>
</protein>
<dbReference type="Pfam" id="PF23475">
    <property type="entry name" value="zf-Tbcl_FmdE"/>
    <property type="match status" value="1"/>
</dbReference>
<evidence type="ECO:0000313" key="2">
    <source>
        <dbReference type="EMBL" id="GFM38082.1"/>
    </source>
</evidence>
<dbReference type="SUPFAM" id="SSF143555">
    <property type="entry name" value="FwdE-like"/>
    <property type="match status" value="1"/>
</dbReference>
<dbReference type="InterPro" id="IPR001453">
    <property type="entry name" value="MoaB/Mog_dom"/>
</dbReference>
<dbReference type="AlphaFoldDB" id="A0A7J0BY22"/>
<dbReference type="Gene3D" id="3.40.980.10">
    <property type="entry name" value="MoaB/Mog-like domain"/>
    <property type="match status" value="1"/>
</dbReference>
<reference evidence="2 3" key="1">
    <citation type="submission" date="2020-05" db="EMBL/GenBank/DDBJ databases">
        <title>Draft genome sequence of Desulfovibrio psychrotolerans JS1T.</title>
        <authorList>
            <person name="Ueno A."/>
            <person name="Tamazawa S."/>
            <person name="Tamamura S."/>
            <person name="Murakami T."/>
            <person name="Kiyama T."/>
            <person name="Inomata H."/>
            <person name="Amano Y."/>
            <person name="Miyakawa K."/>
            <person name="Tamaki H."/>
            <person name="Naganuma T."/>
            <person name="Kaneko K."/>
        </authorList>
    </citation>
    <scope>NUCLEOTIDE SEQUENCE [LARGE SCALE GENOMIC DNA]</scope>
    <source>
        <strain evidence="2 3">JS1</strain>
    </source>
</reference>
<accession>A0A7J0BY22</accession>
<dbReference type="CDD" id="cd03522">
    <property type="entry name" value="MoeA_like"/>
    <property type="match status" value="1"/>
</dbReference>
<dbReference type="InterPro" id="IPR053194">
    <property type="entry name" value="tRNA_methyltr_O"/>
</dbReference>
<dbReference type="SMART" id="SM00852">
    <property type="entry name" value="MoCF_biosynth"/>
    <property type="match status" value="1"/>
</dbReference>
<dbReference type="InterPro" id="IPR003814">
    <property type="entry name" value="FmdEsu_dom"/>
</dbReference>
<dbReference type="PANTHER" id="PTHR39418">
    <property type="entry name" value="DEHYDROGENASE-RELATED"/>
    <property type="match status" value="1"/>
</dbReference>
<organism evidence="2 3">
    <name type="scientific">Desulfovibrio psychrotolerans</name>
    <dbReference type="NCBI Taxonomy" id="415242"/>
    <lineage>
        <taxon>Bacteria</taxon>
        <taxon>Pseudomonadati</taxon>
        <taxon>Thermodesulfobacteriota</taxon>
        <taxon>Desulfovibrionia</taxon>
        <taxon>Desulfovibrionales</taxon>
        <taxon>Desulfovibrionaceae</taxon>
        <taxon>Desulfovibrio</taxon>
    </lineage>
</organism>
<keyword evidence="3" id="KW-1185">Reference proteome</keyword>
<comment type="caution">
    <text evidence="2">The sequence shown here is derived from an EMBL/GenBank/DDBJ whole genome shotgun (WGS) entry which is preliminary data.</text>
</comment>
<evidence type="ECO:0000313" key="3">
    <source>
        <dbReference type="Proteomes" id="UP000503820"/>
    </source>
</evidence>
<dbReference type="Proteomes" id="UP000503820">
    <property type="component" value="Unassembled WGS sequence"/>
</dbReference>
<evidence type="ECO:0000259" key="1">
    <source>
        <dbReference type="SMART" id="SM00852"/>
    </source>
</evidence>
<dbReference type="EMBL" id="BLVP01000035">
    <property type="protein sequence ID" value="GFM38082.1"/>
    <property type="molecule type" value="Genomic_DNA"/>
</dbReference>
<dbReference type="InterPro" id="IPR057035">
    <property type="entry name" value="Znf-Tbcl_FmdE"/>
</dbReference>
<dbReference type="PANTHER" id="PTHR39418:SF1">
    <property type="entry name" value="DEHYDROGENASE"/>
    <property type="match status" value="1"/>
</dbReference>
<dbReference type="RefSeq" id="WP_174410714.1">
    <property type="nucleotide sequence ID" value="NZ_BLVP01000035.1"/>
</dbReference>
<sequence length="557" mass="59719">MNIGNYTFEEFKQLAAGFHGYPAPGLLIGGYMVEEARVRLPEGTLFEAMVETSKCLPDAVQLLTLCSTGNQWMKVLNLGRYALSLYDKFSGEGWRVYVDSEKLKAWPEIHGWFMKLKPKKEQDTDRLFAEIEAAGATICSVQQIVIRSKYLGHSHMSAISECPVCREAYPLTDGAICRGCQGEAPYSVVHGSTGAGASLAGTGSAGVAGSVLSRPALRTVSAEEAVGQKALHDMTQIIPGETKEPAFRAGQELSVGDVCRLQQMGRFRVHVEDQVPGDEWVHENDAVAAFAARMAGEGIEYDLPPAEGKINFRAAHDGLLSIDLDALERFNLCPNVMLATRQSASLVDSGKDVAGCRAIPLYISRDHFSRAMAALGHEPLLRVLPLRKARVGILVTGTEVFKGIIQDKFAPIITNKVVALGSSVSGSLIVPDDRAMIADGVRSLLDGGADLIVTTAGLSVDPDDVTLPALEDAGLTDVLYGVPVLPGTMTLLGRIGTAQVIGVPACALFFKTTGFDLLLPRLLASDTITRKELARYGEGGFCLQCKACTFPKCPFGK</sequence>
<name>A0A7J0BY22_9BACT</name>
<proteinExistence type="predicted"/>
<feature type="domain" description="MoaB/Mog" evidence="1">
    <location>
        <begin position="392"/>
        <end position="524"/>
    </location>
</feature>
<dbReference type="InterPro" id="IPR036425">
    <property type="entry name" value="MoaB/Mog-like_dom_sf"/>
</dbReference>
<dbReference type="Gene3D" id="3.30.60.80">
    <property type="match status" value="1"/>
</dbReference>